<keyword evidence="1" id="KW-1015">Disulfide bond</keyword>
<dbReference type="SMART" id="SM00034">
    <property type="entry name" value="CLECT"/>
    <property type="match status" value="1"/>
</dbReference>
<dbReference type="InterPro" id="IPR016186">
    <property type="entry name" value="C-type_lectin-like/link_sf"/>
</dbReference>
<dbReference type="InterPro" id="IPR001304">
    <property type="entry name" value="C-type_lectin-like"/>
</dbReference>
<dbReference type="Gene3D" id="3.10.100.10">
    <property type="entry name" value="Mannose-Binding Protein A, subunit A"/>
    <property type="match status" value="1"/>
</dbReference>
<evidence type="ECO:0000313" key="4">
    <source>
        <dbReference type="Proteomes" id="UP000264820"/>
    </source>
</evidence>
<proteinExistence type="predicted"/>
<dbReference type="InterPro" id="IPR050111">
    <property type="entry name" value="C-type_lectin/snaclec_domain"/>
</dbReference>
<feature type="domain" description="C-type lectin" evidence="2">
    <location>
        <begin position="33"/>
        <end position="146"/>
    </location>
</feature>
<evidence type="ECO:0000259" key="2">
    <source>
        <dbReference type="PROSITE" id="PS50041"/>
    </source>
</evidence>
<name>A0A3Q3DNG9_HIPCM</name>
<dbReference type="Pfam" id="PF00059">
    <property type="entry name" value="Lectin_C"/>
    <property type="match status" value="1"/>
</dbReference>
<dbReference type="PROSITE" id="PS00615">
    <property type="entry name" value="C_TYPE_LECTIN_1"/>
    <property type="match status" value="1"/>
</dbReference>
<evidence type="ECO:0000313" key="3">
    <source>
        <dbReference type="Ensembl" id="ENSHCOP00000016590.1"/>
    </source>
</evidence>
<dbReference type="GeneTree" id="ENSGT01150000286973"/>
<dbReference type="InterPro" id="IPR016187">
    <property type="entry name" value="CTDL_fold"/>
</dbReference>
<accession>A0A3Q3DNG9</accession>
<organism evidence="3 4">
    <name type="scientific">Hippocampus comes</name>
    <name type="common">Tiger tail seahorse</name>
    <dbReference type="NCBI Taxonomy" id="109280"/>
    <lineage>
        <taxon>Eukaryota</taxon>
        <taxon>Metazoa</taxon>
        <taxon>Chordata</taxon>
        <taxon>Craniata</taxon>
        <taxon>Vertebrata</taxon>
        <taxon>Euteleostomi</taxon>
        <taxon>Actinopterygii</taxon>
        <taxon>Neopterygii</taxon>
        <taxon>Teleostei</taxon>
        <taxon>Neoteleostei</taxon>
        <taxon>Acanthomorphata</taxon>
        <taxon>Syngnathiaria</taxon>
        <taxon>Syngnathiformes</taxon>
        <taxon>Syngnathoidei</taxon>
        <taxon>Syngnathidae</taxon>
        <taxon>Hippocampus</taxon>
    </lineage>
</organism>
<dbReference type="Proteomes" id="UP000264820">
    <property type="component" value="Unplaced"/>
</dbReference>
<dbReference type="PROSITE" id="PS50041">
    <property type="entry name" value="C_TYPE_LECTIN_2"/>
    <property type="match status" value="1"/>
</dbReference>
<dbReference type="PANTHER" id="PTHR22803">
    <property type="entry name" value="MANNOSE, PHOSPHOLIPASE, LECTIN RECEPTOR RELATED"/>
    <property type="match status" value="1"/>
</dbReference>
<protein>
    <recommendedName>
        <fullName evidence="2">C-type lectin domain-containing protein</fullName>
    </recommendedName>
</protein>
<dbReference type="AlphaFoldDB" id="A0A3Q3DNG9"/>
<dbReference type="CDD" id="cd00037">
    <property type="entry name" value="CLECT"/>
    <property type="match status" value="1"/>
</dbReference>
<dbReference type="Ensembl" id="ENSHCOT00000028537.1">
    <property type="protein sequence ID" value="ENSHCOP00000016590.1"/>
    <property type="gene ID" value="ENSHCOG00000020370.1"/>
</dbReference>
<dbReference type="InterPro" id="IPR018378">
    <property type="entry name" value="C-type_lectin_CS"/>
</dbReference>
<reference evidence="3" key="1">
    <citation type="submission" date="2025-08" db="UniProtKB">
        <authorList>
            <consortium name="Ensembl"/>
        </authorList>
    </citation>
    <scope>IDENTIFICATION</scope>
</reference>
<dbReference type="SUPFAM" id="SSF56436">
    <property type="entry name" value="C-type lectin-like"/>
    <property type="match status" value="1"/>
</dbReference>
<reference evidence="3" key="2">
    <citation type="submission" date="2025-09" db="UniProtKB">
        <authorList>
            <consortium name="Ensembl"/>
        </authorList>
    </citation>
    <scope>IDENTIFICATION</scope>
</reference>
<sequence length="175" mass="19931">QNLSLTQLNLSSERPPVTPAPGDGKCLPLWIPYGRYCYWVYNEQKGFSWPDSRHYCQEAKTELASFHSRAELDFLLPTTVCLLTCPFTVGWGWTDKTPVGFLNWAPGEPNAAFHPGQVAEENCVEMYPDGRWNDNDCLQKRGFVCRHRQCLDFPGGPQGRRPLLLANQNKGHVEY</sequence>
<evidence type="ECO:0000256" key="1">
    <source>
        <dbReference type="ARBA" id="ARBA00023157"/>
    </source>
</evidence>
<keyword evidence="4" id="KW-1185">Reference proteome</keyword>